<dbReference type="NCBIfam" id="NF007139">
    <property type="entry name" value="PRK09585.1-3"/>
    <property type="match status" value="1"/>
</dbReference>
<keyword evidence="1" id="KW-0808">Transferase</keyword>
<dbReference type="CDD" id="cd24050">
    <property type="entry name" value="ASKHA_NBD_ANMK"/>
    <property type="match status" value="1"/>
</dbReference>
<evidence type="ECO:0000313" key="3">
    <source>
        <dbReference type="Proteomes" id="UP000275461"/>
    </source>
</evidence>
<dbReference type="PANTHER" id="PTHR30605">
    <property type="entry name" value="ANHYDRO-N-ACETYLMURAMIC ACID KINASE"/>
    <property type="match status" value="1"/>
</dbReference>
<dbReference type="PANTHER" id="PTHR30605:SF0">
    <property type="entry name" value="ANHYDRO-N-ACETYLMURAMIC ACID KINASE"/>
    <property type="match status" value="1"/>
</dbReference>
<sequence>MISQGNRHAPRNGLYVGLMSGTSIDGVDAALVQLDAGRPSLVTALNHPIPAPLATALHRVSGQTGLDALLDLDQQVAALHADATLALLARAGVAPGDIIALGSHGQTVHHRPHGPFPTTLQIGDPSLIAARTGITTVADFRRRDMALGGQGAPLVPAFHAACLRQPRQDRAVLNLGGIANLTLLPGAAEHPVTGFDTGPANTLLDAWFRRHHPGGPGYDRQGRWAAAGRTDTGLLDRLLQDPYFHQPPPKSTGPEYFNLDWLAHPRQAGSTLPAPQDTQRTLIALTAESVTRALASALPGAAALYVCGGGVHNPVLMDAISAALGDRLPGCRVAPTSAIGLDPDWVEAMAFAWLAGRTLAGLPGNLPEVTGARASAPLGGIYPAGCDTPA</sequence>
<accession>A0A498CA31</accession>
<dbReference type="GO" id="GO:0097175">
    <property type="term" value="P:1,6-anhydro-N-acetyl-beta-muramic acid catabolic process"/>
    <property type="evidence" value="ECO:0007669"/>
    <property type="project" value="UniProtKB-UniRule"/>
</dbReference>
<keyword evidence="1" id="KW-0119">Carbohydrate metabolism</keyword>
<protein>
    <recommendedName>
        <fullName evidence="1">Anhydro-N-acetylmuramic acid kinase</fullName>
        <ecNumber evidence="1">2.7.1.170</ecNumber>
    </recommendedName>
    <alternativeName>
        <fullName evidence="1">AnhMurNAc kinase</fullName>
    </alternativeName>
</protein>
<dbReference type="GO" id="GO:0009254">
    <property type="term" value="P:peptidoglycan turnover"/>
    <property type="evidence" value="ECO:0007669"/>
    <property type="project" value="UniProtKB-UniRule"/>
</dbReference>
<comment type="similarity">
    <text evidence="1">Belongs to the anhydro-N-acetylmuramic acid kinase family.</text>
</comment>
<keyword evidence="1" id="KW-0067">ATP-binding</keyword>
<dbReference type="AlphaFoldDB" id="A0A498CA31"/>
<dbReference type="GO" id="GO:0016301">
    <property type="term" value="F:kinase activity"/>
    <property type="evidence" value="ECO:0007669"/>
    <property type="project" value="UniProtKB-KW"/>
</dbReference>
<name>A0A498CA31_9GAMM</name>
<organism evidence="2 3">
    <name type="scientific">Alkalispirillum mobile</name>
    <dbReference type="NCBI Taxonomy" id="85925"/>
    <lineage>
        <taxon>Bacteria</taxon>
        <taxon>Pseudomonadati</taxon>
        <taxon>Pseudomonadota</taxon>
        <taxon>Gammaproteobacteria</taxon>
        <taxon>Chromatiales</taxon>
        <taxon>Ectothiorhodospiraceae</taxon>
        <taxon>Alkalispirillum</taxon>
    </lineage>
</organism>
<dbReference type="GO" id="GO:0016773">
    <property type="term" value="F:phosphotransferase activity, alcohol group as acceptor"/>
    <property type="evidence" value="ECO:0007669"/>
    <property type="project" value="UniProtKB-UniRule"/>
</dbReference>
<comment type="function">
    <text evidence="1">Catalyzes the specific phosphorylation of 1,6-anhydro-N-acetylmuramic acid (anhMurNAc) with the simultaneous cleavage of the 1,6-anhydro ring, generating MurNAc-6-P. Is required for the utilization of anhMurNAc either imported from the medium or derived from its own cell wall murein, and thus plays a role in cell wall recycling.</text>
</comment>
<keyword evidence="1" id="KW-0547">Nucleotide-binding</keyword>
<dbReference type="UniPathway" id="UPA00544"/>
<dbReference type="UniPathway" id="UPA00343"/>
<dbReference type="InterPro" id="IPR005338">
    <property type="entry name" value="Anhydro_N_Ac-Mur_kinase"/>
</dbReference>
<proteinExistence type="inferred from homology"/>
<gene>
    <name evidence="1" type="primary">anmK</name>
    <name evidence="2" type="ORF">DFR31_1242</name>
</gene>
<dbReference type="EC" id="2.7.1.170" evidence="1"/>
<comment type="caution">
    <text evidence="2">The sequence shown here is derived from an EMBL/GenBank/DDBJ whole genome shotgun (WGS) entry which is preliminary data.</text>
</comment>
<dbReference type="SUPFAM" id="SSF53067">
    <property type="entry name" value="Actin-like ATPase domain"/>
    <property type="match status" value="1"/>
</dbReference>
<evidence type="ECO:0000256" key="1">
    <source>
        <dbReference type="HAMAP-Rule" id="MF_01270"/>
    </source>
</evidence>
<dbReference type="Gene3D" id="3.30.420.40">
    <property type="match status" value="2"/>
</dbReference>
<evidence type="ECO:0000313" key="2">
    <source>
        <dbReference type="EMBL" id="RLK51306.1"/>
    </source>
</evidence>
<dbReference type="InterPro" id="IPR043129">
    <property type="entry name" value="ATPase_NBD"/>
</dbReference>
<keyword evidence="3" id="KW-1185">Reference proteome</keyword>
<comment type="catalytic activity">
    <reaction evidence="1">
        <text>1,6-anhydro-N-acetyl-beta-muramate + ATP + H2O = N-acetyl-D-muramate 6-phosphate + ADP + H(+)</text>
        <dbReference type="Rhea" id="RHEA:24952"/>
        <dbReference type="ChEBI" id="CHEBI:15377"/>
        <dbReference type="ChEBI" id="CHEBI:15378"/>
        <dbReference type="ChEBI" id="CHEBI:30616"/>
        <dbReference type="ChEBI" id="CHEBI:58690"/>
        <dbReference type="ChEBI" id="CHEBI:58722"/>
        <dbReference type="ChEBI" id="CHEBI:456216"/>
        <dbReference type="EC" id="2.7.1.170"/>
    </reaction>
</comment>
<feature type="binding site" evidence="1">
    <location>
        <begin position="21"/>
        <end position="28"/>
    </location>
    <ligand>
        <name>ATP</name>
        <dbReference type="ChEBI" id="CHEBI:30616"/>
    </ligand>
</feature>
<dbReference type="GO" id="GO:0005524">
    <property type="term" value="F:ATP binding"/>
    <property type="evidence" value="ECO:0007669"/>
    <property type="project" value="UniProtKB-UniRule"/>
</dbReference>
<keyword evidence="1 2" id="KW-0418">Kinase</keyword>
<reference evidence="2 3" key="1">
    <citation type="submission" date="2018-10" db="EMBL/GenBank/DDBJ databases">
        <title>Genomic Encyclopedia of Type Strains, Phase IV (KMG-IV): sequencing the most valuable type-strain genomes for metagenomic binning, comparative biology and taxonomic classification.</title>
        <authorList>
            <person name="Goeker M."/>
        </authorList>
    </citation>
    <scope>NUCLEOTIDE SEQUENCE [LARGE SCALE GENOMIC DNA]</scope>
    <source>
        <strain evidence="2 3">DSM 12769</strain>
    </source>
</reference>
<dbReference type="Pfam" id="PF03702">
    <property type="entry name" value="AnmK"/>
    <property type="match status" value="1"/>
</dbReference>
<dbReference type="Proteomes" id="UP000275461">
    <property type="component" value="Unassembled WGS sequence"/>
</dbReference>
<comment type="pathway">
    <text evidence="1">Amino-sugar metabolism; 1,6-anhydro-N-acetylmuramate degradation.</text>
</comment>
<dbReference type="EMBL" id="RCDA01000001">
    <property type="protein sequence ID" value="RLK51306.1"/>
    <property type="molecule type" value="Genomic_DNA"/>
</dbReference>
<dbReference type="HAMAP" id="MF_01270">
    <property type="entry name" value="AnhMurNAc_kinase"/>
    <property type="match status" value="1"/>
</dbReference>
<dbReference type="GO" id="GO:0006040">
    <property type="term" value="P:amino sugar metabolic process"/>
    <property type="evidence" value="ECO:0007669"/>
    <property type="project" value="InterPro"/>
</dbReference>
<comment type="pathway">
    <text evidence="1">Cell wall biogenesis; peptidoglycan recycling.</text>
</comment>